<dbReference type="PANTHER" id="PTHR37423">
    <property type="entry name" value="SOLUBLE LYTIC MUREIN TRANSGLYCOSYLASE-RELATED"/>
    <property type="match status" value="1"/>
</dbReference>
<comment type="similarity">
    <text evidence="1">Belongs to the transglycosylase Slt family.</text>
</comment>
<dbReference type="InterPro" id="IPR023346">
    <property type="entry name" value="Lysozyme-like_dom_sf"/>
</dbReference>
<reference evidence="5" key="1">
    <citation type="submission" date="2020-02" db="EMBL/GenBank/DDBJ databases">
        <title>Delineation of the pyrene-degrading pathway in Roseobacter clade bacteria by genomic analysis.</title>
        <authorList>
            <person name="Zhou H."/>
            <person name="Wang H."/>
        </authorList>
    </citation>
    <scope>NUCLEOTIDE SEQUENCE</scope>
    <source>
        <strain evidence="5">PrR005</strain>
    </source>
</reference>
<protein>
    <submittedName>
        <fullName evidence="5">Lytic transglycosylase domain-containing protein</fullName>
    </submittedName>
</protein>
<comment type="similarity">
    <text evidence="2">Belongs to the virb1 family.</text>
</comment>
<name>A0A6B2NIW0_9RHOB</name>
<evidence type="ECO:0000259" key="4">
    <source>
        <dbReference type="Pfam" id="PF01464"/>
    </source>
</evidence>
<dbReference type="Gene3D" id="1.10.530.10">
    <property type="match status" value="1"/>
</dbReference>
<keyword evidence="3" id="KW-0732">Signal</keyword>
<dbReference type="SUPFAM" id="SSF53955">
    <property type="entry name" value="Lysozyme-like"/>
    <property type="match status" value="1"/>
</dbReference>
<evidence type="ECO:0000256" key="1">
    <source>
        <dbReference type="ARBA" id="ARBA00007734"/>
    </source>
</evidence>
<dbReference type="PANTHER" id="PTHR37423:SF2">
    <property type="entry name" value="MEMBRANE-BOUND LYTIC MUREIN TRANSGLYCOSYLASE C"/>
    <property type="match status" value="1"/>
</dbReference>
<dbReference type="RefSeq" id="WP_164127546.1">
    <property type="nucleotide sequence ID" value="NZ_JAAGOX010000004.1"/>
</dbReference>
<comment type="caution">
    <text evidence="5">The sequence shown here is derived from an EMBL/GenBank/DDBJ whole genome shotgun (WGS) entry which is preliminary data.</text>
</comment>
<sequence length="192" mass="21622">MRRLVSGFLIAAVSVAAMPVQADMFSTKNRRDIFQKQAKLLDTRGASQYESSTRLKPPSAQGSFDKRYVGKYKGEYLQMARDAARRHNVPEDLFLRLVQQESGWNPHAKSHKGAMGLAQLMPDTARRLGVDPKNPYENLDGGARYLSRQYTRFKSWRLALAAYNAGPEAVTKHGGVPPYEETRNYVKAIWGS</sequence>
<evidence type="ECO:0000256" key="2">
    <source>
        <dbReference type="ARBA" id="ARBA00009387"/>
    </source>
</evidence>
<dbReference type="Pfam" id="PF01464">
    <property type="entry name" value="SLT"/>
    <property type="match status" value="1"/>
</dbReference>
<dbReference type="EMBL" id="JAAGOX010000004">
    <property type="protein sequence ID" value="NDW43906.1"/>
    <property type="molecule type" value="Genomic_DNA"/>
</dbReference>
<evidence type="ECO:0000313" key="5">
    <source>
        <dbReference type="EMBL" id="NDW43906.1"/>
    </source>
</evidence>
<proteinExistence type="inferred from homology"/>
<accession>A0A6B2NIW0</accession>
<evidence type="ECO:0000256" key="3">
    <source>
        <dbReference type="SAM" id="SignalP"/>
    </source>
</evidence>
<feature type="chain" id="PRO_5025625330" evidence="3">
    <location>
        <begin position="23"/>
        <end position="192"/>
    </location>
</feature>
<dbReference type="CDD" id="cd00254">
    <property type="entry name" value="LT-like"/>
    <property type="match status" value="1"/>
</dbReference>
<feature type="domain" description="Transglycosylase SLT" evidence="4">
    <location>
        <begin position="79"/>
        <end position="175"/>
    </location>
</feature>
<gene>
    <name evidence="5" type="ORF">G0P99_02925</name>
</gene>
<dbReference type="AlphaFoldDB" id="A0A6B2NIW0"/>
<feature type="signal peptide" evidence="3">
    <location>
        <begin position="1"/>
        <end position="22"/>
    </location>
</feature>
<dbReference type="InterPro" id="IPR008258">
    <property type="entry name" value="Transglycosylase_SLT_dom_1"/>
</dbReference>
<organism evidence="5">
    <name type="scientific">Ruegeria sp. PrR005</name>
    <dbReference type="NCBI Taxonomy" id="2706882"/>
    <lineage>
        <taxon>Bacteria</taxon>
        <taxon>Pseudomonadati</taxon>
        <taxon>Pseudomonadota</taxon>
        <taxon>Alphaproteobacteria</taxon>
        <taxon>Rhodobacterales</taxon>
        <taxon>Roseobacteraceae</taxon>
        <taxon>Ruegeria</taxon>
    </lineage>
</organism>